<dbReference type="EMBL" id="JAURVH010001534">
    <property type="protein sequence ID" value="KAK5895530.1"/>
    <property type="molecule type" value="Genomic_DNA"/>
</dbReference>
<evidence type="ECO:0000313" key="1">
    <source>
        <dbReference type="EMBL" id="KAK5895530.1"/>
    </source>
</evidence>
<dbReference type="Proteomes" id="UP001331515">
    <property type="component" value="Unassembled WGS sequence"/>
</dbReference>
<name>A0AAN8C438_CHAGU</name>
<proteinExistence type="predicted"/>
<gene>
    <name evidence="1" type="ORF">CgunFtcFv8_009217</name>
</gene>
<organism evidence="1 2">
    <name type="scientific">Champsocephalus gunnari</name>
    <name type="common">Mackerel icefish</name>
    <dbReference type="NCBI Taxonomy" id="52237"/>
    <lineage>
        <taxon>Eukaryota</taxon>
        <taxon>Metazoa</taxon>
        <taxon>Chordata</taxon>
        <taxon>Craniata</taxon>
        <taxon>Vertebrata</taxon>
        <taxon>Euteleostomi</taxon>
        <taxon>Actinopterygii</taxon>
        <taxon>Neopterygii</taxon>
        <taxon>Teleostei</taxon>
        <taxon>Neoteleostei</taxon>
        <taxon>Acanthomorphata</taxon>
        <taxon>Eupercaria</taxon>
        <taxon>Perciformes</taxon>
        <taxon>Notothenioidei</taxon>
        <taxon>Channichthyidae</taxon>
        <taxon>Champsocephalus</taxon>
    </lineage>
</organism>
<comment type="caution">
    <text evidence="1">The sequence shown here is derived from an EMBL/GenBank/DDBJ whole genome shotgun (WGS) entry which is preliminary data.</text>
</comment>
<protein>
    <submittedName>
        <fullName evidence="1">Uncharacterized protein</fullName>
    </submittedName>
</protein>
<sequence length="70" mass="7823">MQFAWSASCCREAVYMGTAQRSREKTRLLASPTRKASVGGQRFTPSCSKIIPKTHKKNTTLKGIDRFCAK</sequence>
<reference evidence="1 2" key="1">
    <citation type="journal article" date="2023" name="Mol. Biol. Evol.">
        <title>Genomics of Secondarily Temperate Adaptation in the Only Non-Antarctic Icefish.</title>
        <authorList>
            <person name="Rivera-Colon A.G."/>
            <person name="Rayamajhi N."/>
            <person name="Minhas B.F."/>
            <person name="Madrigal G."/>
            <person name="Bilyk K.T."/>
            <person name="Yoon V."/>
            <person name="Hune M."/>
            <person name="Gregory S."/>
            <person name="Cheng C.H.C."/>
            <person name="Catchen J.M."/>
        </authorList>
    </citation>
    <scope>NUCLEOTIDE SEQUENCE [LARGE SCALE GENOMIC DNA]</scope>
    <source>
        <tissue evidence="1">White muscle</tissue>
    </source>
</reference>
<evidence type="ECO:0000313" key="2">
    <source>
        <dbReference type="Proteomes" id="UP001331515"/>
    </source>
</evidence>
<keyword evidence="2" id="KW-1185">Reference proteome</keyword>
<accession>A0AAN8C438</accession>
<dbReference type="AlphaFoldDB" id="A0AAN8C438"/>